<feature type="compositionally biased region" description="Polar residues" evidence="1">
    <location>
        <begin position="48"/>
        <end position="63"/>
    </location>
</feature>
<feature type="region of interest" description="Disordered" evidence="1">
    <location>
        <begin position="15"/>
        <end position="63"/>
    </location>
</feature>
<reference evidence="2" key="1">
    <citation type="submission" date="2022-07" db="EMBL/GenBank/DDBJ databases">
        <title>Chromosome-level genome of Muraenolepis orangiensis.</title>
        <authorList>
            <person name="Kim J."/>
        </authorList>
    </citation>
    <scope>NUCLEOTIDE SEQUENCE</scope>
    <source>
        <strain evidence="2">KU_S4_2022</strain>
        <tissue evidence="2">Muscle</tissue>
    </source>
</reference>
<sequence length="189" mass="19205">MGTYVNLMPKMMQRRMDEMQSKTAEAEAAAAAASAATAGSVTEAPPSIETSLPPTTSYLPVTDTGTANLQALPEPGQPLGVPALLDPSPAFLDTSPAFLTQPPQINTVASVPLAPLPETVTPTRVDNLVIGPPSTVLSPLPGPSVGSVYEAPLPVVQSTAPPVVPALSVPTLARPPESLVTDVSPASKA</sequence>
<keyword evidence="3" id="KW-1185">Reference proteome</keyword>
<feature type="compositionally biased region" description="Low complexity" evidence="1">
    <location>
        <begin position="21"/>
        <end position="44"/>
    </location>
</feature>
<comment type="caution">
    <text evidence="2">The sequence shown here is derived from an EMBL/GenBank/DDBJ whole genome shotgun (WGS) entry which is preliminary data.</text>
</comment>
<organism evidence="2 3">
    <name type="scientific">Muraenolepis orangiensis</name>
    <name type="common">Patagonian moray cod</name>
    <dbReference type="NCBI Taxonomy" id="630683"/>
    <lineage>
        <taxon>Eukaryota</taxon>
        <taxon>Metazoa</taxon>
        <taxon>Chordata</taxon>
        <taxon>Craniata</taxon>
        <taxon>Vertebrata</taxon>
        <taxon>Euteleostomi</taxon>
        <taxon>Actinopterygii</taxon>
        <taxon>Neopterygii</taxon>
        <taxon>Teleostei</taxon>
        <taxon>Neoteleostei</taxon>
        <taxon>Acanthomorphata</taxon>
        <taxon>Zeiogadaria</taxon>
        <taxon>Gadariae</taxon>
        <taxon>Gadiformes</taxon>
        <taxon>Muraenolepidoidei</taxon>
        <taxon>Muraenolepididae</taxon>
        <taxon>Muraenolepis</taxon>
    </lineage>
</organism>
<evidence type="ECO:0000313" key="2">
    <source>
        <dbReference type="EMBL" id="KAJ3588677.1"/>
    </source>
</evidence>
<dbReference type="EMBL" id="JANIIK010000115">
    <property type="protein sequence ID" value="KAJ3588677.1"/>
    <property type="molecule type" value="Genomic_DNA"/>
</dbReference>
<gene>
    <name evidence="2" type="ORF">NHX12_009531</name>
</gene>
<name>A0A9Q0DLC5_9TELE</name>
<evidence type="ECO:0000313" key="3">
    <source>
        <dbReference type="Proteomes" id="UP001148018"/>
    </source>
</evidence>
<protein>
    <submittedName>
        <fullName evidence="2">Uncharacterized protein</fullName>
    </submittedName>
</protein>
<dbReference type="Proteomes" id="UP001148018">
    <property type="component" value="Unassembled WGS sequence"/>
</dbReference>
<accession>A0A9Q0DLC5</accession>
<evidence type="ECO:0000256" key="1">
    <source>
        <dbReference type="SAM" id="MobiDB-lite"/>
    </source>
</evidence>
<proteinExistence type="predicted"/>
<dbReference type="AlphaFoldDB" id="A0A9Q0DLC5"/>